<accession>A0A7Z8YPA5</accession>
<comment type="similarity">
    <text evidence="1">Belongs to the YoeB family.</text>
</comment>
<dbReference type="AlphaFoldDB" id="A0A7Z8YPA5"/>
<evidence type="ECO:0000256" key="5">
    <source>
        <dbReference type="ARBA" id="ARBA00022801"/>
    </source>
</evidence>
<keyword evidence="5 7" id="KW-0378">Hydrolase</keyword>
<dbReference type="NCBIfam" id="TIGR02116">
    <property type="entry name" value="toxin_Txe_YoeB"/>
    <property type="match status" value="1"/>
</dbReference>
<keyword evidence="3" id="KW-0540">Nuclease</keyword>
<organism evidence="7 8">
    <name type="scientific">Bergeyella zoohelcum</name>
    <dbReference type="NCBI Taxonomy" id="1015"/>
    <lineage>
        <taxon>Bacteria</taxon>
        <taxon>Pseudomonadati</taxon>
        <taxon>Bacteroidota</taxon>
        <taxon>Flavobacteriia</taxon>
        <taxon>Flavobacteriales</taxon>
        <taxon>Weeksellaceae</taxon>
        <taxon>Bergeyella</taxon>
    </lineage>
</organism>
<reference evidence="7 8" key="1">
    <citation type="submission" date="2018-11" db="EMBL/GenBank/DDBJ databases">
        <authorList>
            <consortium name="Pathogen Informatics"/>
        </authorList>
    </citation>
    <scope>NUCLEOTIDE SEQUENCE [LARGE SCALE GENOMIC DNA]</scope>
    <source>
        <strain evidence="7 8">NCTC12929</strain>
    </source>
</reference>
<dbReference type="InterPro" id="IPR007712">
    <property type="entry name" value="RelE/ParE_toxin"/>
</dbReference>
<dbReference type="Pfam" id="PF06769">
    <property type="entry name" value="YoeB_toxin"/>
    <property type="match status" value="1"/>
</dbReference>
<sequence>MSYTIVLTEQAEQDLKNLEKSEPKAYKKAICLIENISETPKGGIGKPKPLKGSKSGLYSRRISQKHRLIYKIEEDKVIIIILSAYGHYDDR</sequence>
<protein>
    <recommendedName>
        <fullName evidence="6">Putative mRNA interferase YoeB</fullName>
    </recommendedName>
</protein>
<dbReference type="InterPro" id="IPR035093">
    <property type="entry name" value="RelE/ParE_toxin_dom_sf"/>
</dbReference>
<keyword evidence="4" id="KW-0255">Endonuclease</keyword>
<dbReference type="GO" id="GO:0004519">
    <property type="term" value="F:endonuclease activity"/>
    <property type="evidence" value="ECO:0007669"/>
    <property type="project" value="UniProtKB-KW"/>
</dbReference>
<dbReference type="InterPro" id="IPR009614">
    <property type="entry name" value="YoeB_toxin"/>
</dbReference>
<dbReference type="GO" id="GO:0006401">
    <property type="term" value="P:RNA catabolic process"/>
    <property type="evidence" value="ECO:0007669"/>
    <property type="project" value="InterPro"/>
</dbReference>
<evidence type="ECO:0000256" key="4">
    <source>
        <dbReference type="ARBA" id="ARBA00022759"/>
    </source>
</evidence>
<dbReference type="EMBL" id="UYIV01000001">
    <property type="protein sequence ID" value="VDH03761.1"/>
    <property type="molecule type" value="Genomic_DNA"/>
</dbReference>
<evidence type="ECO:0000313" key="7">
    <source>
        <dbReference type="EMBL" id="VDH03761.1"/>
    </source>
</evidence>
<dbReference type="GO" id="GO:0016787">
    <property type="term" value="F:hydrolase activity"/>
    <property type="evidence" value="ECO:0007669"/>
    <property type="project" value="UniProtKB-KW"/>
</dbReference>
<dbReference type="SUPFAM" id="SSF143011">
    <property type="entry name" value="RelE-like"/>
    <property type="match status" value="1"/>
</dbReference>
<comment type="caution">
    <text evidence="7">The sequence shown here is derived from an EMBL/GenBank/DDBJ whole genome shotgun (WGS) entry which is preliminary data.</text>
</comment>
<dbReference type="Gene3D" id="3.30.2310.20">
    <property type="entry name" value="RelE-like"/>
    <property type="match status" value="1"/>
</dbReference>
<dbReference type="GO" id="GO:0045892">
    <property type="term" value="P:negative regulation of DNA-templated transcription"/>
    <property type="evidence" value="ECO:0007669"/>
    <property type="project" value="TreeGrafter"/>
</dbReference>
<evidence type="ECO:0000256" key="6">
    <source>
        <dbReference type="ARBA" id="ARBA00030388"/>
    </source>
</evidence>
<dbReference type="PANTHER" id="PTHR38039:SF1">
    <property type="entry name" value="TOXIN YOEB"/>
    <property type="match status" value="1"/>
</dbReference>
<evidence type="ECO:0000256" key="1">
    <source>
        <dbReference type="ARBA" id="ARBA00008172"/>
    </source>
</evidence>
<proteinExistence type="inferred from homology"/>
<dbReference type="RefSeq" id="WP_125151087.1">
    <property type="nucleotide sequence ID" value="NZ_UYIV01000001.1"/>
</dbReference>
<gene>
    <name evidence="7" type="primary">yoeB</name>
    <name evidence="7" type="ORF">NCTC12929_01093</name>
</gene>
<evidence type="ECO:0000313" key="8">
    <source>
        <dbReference type="Proteomes" id="UP000270205"/>
    </source>
</evidence>
<name>A0A7Z8YPA5_9FLAO</name>
<dbReference type="Proteomes" id="UP000270205">
    <property type="component" value="Unassembled WGS sequence"/>
</dbReference>
<evidence type="ECO:0000256" key="2">
    <source>
        <dbReference type="ARBA" id="ARBA00022649"/>
    </source>
</evidence>
<dbReference type="NCBIfam" id="TIGR02385">
    <property type="entry name" value="RelE_StbE"/>
    <property type="match status" value="1"/>
</dbReference>
<dbReference type="PANTHER" id="PTHR38039">
    <property type="entry name" value="TOXIN YOEB"/>
    <property type="match status" value="1"/>
</dbReference>
<evidence type="ECO:0000256" key="3">
    <source>
        <dbReference type="ARBA" id="ARBA00022722"/>
    </source>
</evidence>
<keyword evidence="2" id="KW-1277">Toxin-antitoxin system</keyword>